<proteinExistence type="predicted"/>
<gene>
    <name evidence="1" type="ORF">DSO57_1020803</name>
</gene>
<dbReference type="EMBL" id="QTSX02003649">
    <property type="protein sequence ID" value="KAJ9069219.1"/>
    <property type="molecule type" value="Genomic_DNA"/>
</dbReference>
<name>A0ACC2T3G8_9FUNG</name>
<keyword evidence="2" id="KW-1185">Reference proteome</keyword>
<reference evidence="1" key="1">
    <citation type="submission" date="2022-04" db="EMBL/GenBank/DDBJ databases">
        <title>Genome of the entomopathogenic fungus Entomophthora muscae.</title>
        <authorList>
            <person name="Elya C."/>
            <person name="Lovett B.R."/>
            <person name="Lee E."/>
            <person name="Macias A.M."/>
            <person name="Hajek A.E."/>
            <person name="De Bivort B.L."/>
            <person name="Kasson M.T."/>
            <person name="De Fine Licht H.H."/>
            <person name="Stajich J.E."/>
        </authorList>
    </citation>
    <scope>NUCLEOTIDE SEQUENCE</scope>
    <source>
        <strain evidence="1">Berkeley</strain>
    </source>
</reference>
<evidence type="ECO:0000313" key="1">
    <source>
        <dbReference type="EMBL" id="KAJ9069219.1"/>
    </source>
</evidence>
<dbReference type="Proteomes" id="UP001165960">
    <property type="component" value="Unassembled WGS sequence"/>
</dbReference>
<sequence length="260" mass="28740">MNWNCRTLIYNLVSVGLPPHSVPGSRLGASPTGEGGKELPYLSNHQHAPCILFQRHLLRSILSPLLLSSSISLQILHLLPLLLDNSNTLTLQISPLAKDPLFPCVKSLPNALSLHSSPSAPPAALLVTLFFLLPLFLLLSFFFLFPFPFSSPLFPLFPKTSLDSFFLTILFFFFYNIFFSSSHPFFQFSPFFFLSFPTNYVTKPALLASVFSPARSSSQLFSSSAPTSGPLAILNHDLLVLHHVFLSFCLSLTSSSPNPH</sequence>
<comment type="caution">
    <text evidence="1">The sequence shown here is derived from an EMBL/GenBank/DDBJ whole genome shotgun (WGS) entry which is preliminary data.</text>
</comment>
<protein>
    <submittedName>
        <fullName evidence="1">Uncharacterized protein</fullName>
    </submittedName>
</protein>
<organism evidence="1 2">
    <name type="scientific">Entomophthora muscae</name>
    <dbReference type="NCBI Taxonomy" id="34485"/>
    <lineage>
        <taxon>Eukaryota</taxon>
        <taxon>Fungi</taxon>
        <taxon>Fungi incertae sedis</taxon>
        <taxon>Zoopagomycota</taxon>
        <taxon>Entomophthoromycotina</taxon>
        <taxon>Entomophthoromycetes</taxon>
        <taxon>Entomophthorales</taxon>
        <taxon>Entomophthoraceae</taxon>
        <taxon>Entomophthora</taxon>
    </lineage>
</organism>
<evidence type="ECO:0000313" key="2">
    <source>
        <dbReference type="Proteomes" id="UP001165960"/>
    </source>
</evidence>
<accession>A0ACC2T3G8</accession>